<dbReference type="GO" id="GO:0099189">
    <property type="term" value="C:postsynaptic spectrin-associated cytoskeleton"/>
    <property type="evidence" value="ECO:0007669"/>
    <property type="project" value="Ensembl"/>
</dbReference>
<dbReference type="GO" id="GO:0016192">
    <property type="term" value="P:vesicle-mediated transport"/>
    <property type="evidence" value="ECO:0007669"/>
    <property type="project" value="Ensembl"/>
</dbReference>
<comment type="function">
    <text evidence="9">Probably plays an important role in neuronal membrane skeleton.</text>
</comment>
<evidence type="ECO:0000256" key="2">
    <source>
        <dbReference type="ARBA" id="ARBA00004544"/>
    </source>
</evidence>
<evidence type="ECO:0000256" key="12">
    <source>
        <dbReference type="SAM" id="MobiDB-lite"/>
    </source>
</evidence>
<dbReference type="GO" id="GO:0099150">
    <property type="term" value="P:regulation of postsynaptic specialization assembly"/>
    <property type="evidence" value="ECO:0007669"/>
    <property type="project" value="Ensembl"/>
</dbReference>
<dbReference type="PROSITE" id="PS00020">
    <property type="entry name" value="ACTININ_2"/>
    <property type="match status" value="1"/>
</dbReference>
<dbReference type="InterPro" id="IPR001589">
    <property type="entry name" value="Actinin_actin-bd_CS"/>
</dbReference>
<dbReference type="GO" id="GO:0099186">
    <property type="term" value="F:structural constituent of postsynapse"/>
    <property type="evidence" value="ECO:0007669"/>
    <property type="project" value="Ensembl"/>
</dbReference>
<dbReference type="GO" id="GO:0030054">
    <property type="term" value="C:cell junction"/>
    <property type="evidence" value="ECO:0000318"/>
    <property type="project" value="GO_Central"/>
</dbReference>
<dbReference type="GO" id="GO:0033010">
    <property type="term" value="C:paranodal junction"/>
    <property type="evidence" value="ECO:0007669"/>
    <property type="project" value="Ensembl"/>
</dbReference>
<dbReference type="GlyGen" id="A0A8V0X820">
    <property type="glycosylation" value="1 site"/>
</dbReference>
<evidence type="ECO:0000256" key="11">
    <source>
        <dbReference type="SAM" id="Coils"/>
    </source>
</evidence>
<dbReference type="CDD" id="cd00176">
    <property type="entry name" value="SPEC"/>
    <property type="match status" value="8"/>
</dbReference>
<proteinExistence type="inferred from homology"/>
<dbReference type="GO" id="GO:0030036">
    <property type="term" value="P:actin cytoskeleton organization"/>
    <property type="evidence" value="ECO:0000318"/>
    <property type="project" value="GO_Central"/>
</dbReference>
<dbReference type="FunFam" id="1.20.58.60:FF:000019">
    <property type="entry name" value="Spectrin beta chain"/>
    <property type="match status" value="1"/>
</dbReference>
<name>A0A8V0X820_CHICK</name>
<dbReference type="Proteomes" id="UP000000539">
    <property type="component" value="Chromosome 39"/>
</dbReference>
<dbReference type="GO" id="GO:0098793">
    <property type="term" value="C:presynapse"/>
    <property type="evidence" value="ECO:0007669"/>
    <property type="project" value="Ensembl"/>
</dbReference>
<dbReference type="InterPro" id="IPR016343">
    <property type="entry name" value="Spectrin_bsu"/>
</dbReference>
<dbReference type="GO" id="GO:0021692">
    <property type="term" value="P:cerebellar Purkinje cell layer morphogenesis"/>
    <property type="evidence" value="ECO:0007669"/>
    <property type="project" value="Ensembl"/>
</dbReference>
<dbReference type="FunFam" id="1.10.418.10:FF:000004">
    <property type="entry name" value="Spectrin beta chain"/>
    <property type="match status" value="1"/>
</dbReference>
<protein>
    <recommendedName>
        <fullName evidence="10">Spectrin beta chain</fullName>
    </recommendedName>
</protein>
<dbReference type="SMART" id="SM00033">
    <property type="entry name" value="CH"/>
    <property type="match status" value="2"/>
</dbReference>
<keyword evidence="8 10" id="KW-0206">Cytoskeleton</keyword>
<dbReference type="GeneTree" id="ENSGT00940000158847"/>
<evidence type="ECO:0000256" key="4">
    <source>
        <dbReference type="ARBA" id="ARBA00022467"/>
    </source>
</evidence>
<dbReference type="FunFam" id="1.20.58.60:FF:000106">
    <property type="entry name" value="Spectrin beta chain"/>
    <property type="match status" value="1"/>
</dbReference>
<dbReference type="GO" id="GO:0051015">
    <property type="term" value="F:actin filament binding"/>
    <property type="evidence" value="ECO:0000318"/>
    <property type="project" value="GO_Central"/>
</dbReference>
<evidence type="ECO:0000256" key="10">
    <source>
        <dbReference type="PIRNR" id="PIRNR002297"/>
    </source>
</evidence>
<dbReference type="FunFam" id="1.20.58.60:FF:000049">
    <property type="entry name" value="Spectrin beta chain"/>
    <property type="match status" value="1"/>
</dbReference>
<feature type="compositionally biased region" description="Pro residues" evidence="12">
    <location>
        <begin position="1"/>
        <end position="12"/>
    </location>
</feature>
<gene>
    <name evidence="14" type="primary">SPTBN2</name>
</gene>
<dbReference type="GO" id="GO:0098688">
    <property type="term" value="C:parallel fiber to Purkinje cell synapse"/>
    <property type="evidence" value="ECO:0007669"/>
    <property type="project" value="Ensembl"/>
</dbReference>
<dbReference type="Pfam" id="PF00435">
    <property type="entry name" value="Spectrin"/>
    <property type="match status" value="17"/>
</dbReference>
<evidence type="ECO:0000256" key="9">
    <source>
        <dbReference type="ARBA" id="ARBA00054264"/>
    </source>
</evidence>
<evidence type="ECO:0000256" key="5">
    <source>
        <dbReference type="ARBA" id="ARBA00022490"/>
    </source>
</evidence>
<dbReference type="GO" id="GO:0008091">
    <property type="term" value="C:spectrin"/>
    <property type="evidence" value="ECO:0007669"/>
    <property type="project" value="Ensembl"/>
</dbReference>
<dbReference type="CDD" id="cd21321">
    <property type="entry name" value="CH_SPTBN2_rpt2"/>
    <property type="match status" value="1"/>
</dbReference>
<dbReference type="GO" id="GO:0030534">
    <property type="term" value="P:adult behavior"/>
    <property type="evidence" value="ECO:0007669"/>
    <property type="project" value="Ensembl"/>
</dbReference>
<evidence type="ECO:0000256" key="6">
    <source>
        <dbReference type="ARBA" id="ARBA00022737"/>
    </source>
</evidence>
<dbReference type="PANTHER" id="PTHR11915">
    <property type="entry name" value="SPECTRIN/FILAMIN RELATED CYTOSKELETAL PROTEIN"/>
    <property type="match status" value="1"/>
</dbReference>
<dbReference type="OrthoDB" id="5865767at2759"/>
<evidence type="ECO:0000259" key="13">
    <source>
        <dbReference type="PROSITE" id="PS50021"/>
    </source>
</evidence>
<reference evidence="14" key="2">
    <citation type="submission" date="2025-08" db="UniProtKB">
        <authorList>
            <consortium name="Ensembl"/>
        </authorList>
    </citation>
    <scope>IDENTIFICATION</scope>
    <source>
        <strain evidence="14">broiler</strain>
    </source>
</reference>
<keyword evidence="4 10" id="KW-0117">Actin capping</keyword>
<evidence type="ECO:0000256" key="7">
    <source>
        <dbReference type="ARBA" id="ARBA00023203"/>
    </source>
</evidence>
<dbReference type="GO" id="GO:0043025">
    <property type="term" value="C:neuronal cell body"/>
    <property type="evidence" value="ECO:0007669"/>
    <property type="project" value="Ensembl"/>
</dbReference>
<dbReference type="PIRSF" id="PIRSF002297">
    <property type="entry name" value="Spectrin_beta_subunit"/>
    <property type="match status" value="1"/>
</dbReference>
<dbReference type="InterPro" id="IPR036872">
    <property type="entry name" value="CH_dom_sf"/>
</dbReference>
<comment type="similarity">
    <text evidence="3 10">Belongs to the spectrin family.</text>
</comment>
<keyword evidence="11" id="KW-0175">Coiled coil</keyword>
<dbReference type="InterPro" id="IPR001715">
    <property type="entry name" value="CH_dom"/>
</dbReference>
<keyword evidence="6" id="KW-0677">Repeat</keyword>
<reference evidence="14" key="3">
    <citation type="submission" date="2025-09" db="UniProtKB">
        <authorList>
            <consortium name="Ensembl"/>
        </authorList>
    </citation>
    <scope>IDENTIFICATION</scope>
    <source>
        <strain evidence="14">broiler</strain>
    </source>
</reference>
<dbReference type="FunFam" id="1.20.58.60:FF:000059">
    <property type="entry name" value="Spectrin beta chain"/>
    <property type="match status" value="1"/>
</dbReference>
<evidence type="ECO:0000256" key="8">
    <source>
        <dbReference type="ARBA" id="ARBA00023212"/>
    </source>
</evidence>
<dbReference type="InterPro" id="IPR018159">
    <property type="entry name" value="Spectrin/alpha-actinin"/>
</dbReference>
<feature type="domain" description="Calponin-homology (CH)" evidence="13">
    <location>
        <begin position="206"/>
        <end position="311"/>
    </location>
</feature>
<feature type="compositionally biased region" description="Pro residues" evidence="12">
    <location>
        <begin position="2202"/>
        <end position="2215"/>
    </location>
</feature>
<dbReference type="GO" id="GO:0030864">
    <property type="term" value="C:cortical actin cytoskeleton"/>
    <property type="evidence" value="ECO:0000318"/>
    <property type="project" value="GO_Central"/>
</dbReference>
<dbReference type="GO" id="GO:0005829">
    <property type="term" value="C:cytosol"/>
    <property type="evidence" value="ECO:0007669"/>
    <property type="project" value="Ensembl"/>
</dbReference>
<dbReference type="SUPFAM" id="SSF47576">
    <property type="entry name" value="Calponin-homology domain, CH-domain"/>
    <property type="match status" value="1"/>
</dbReference>
<evidence type="ECO:0000256" key="3">
    <source>
        <dbReference type="ARBA" id="ARBA00006826"/>
    </source>
</evidence>
<evidence type="ECO:0000256" key="1">
    <source>
        <dbReference type="ARBA" id="ARBA00004245"/>
    </source>
</evidence>
<dbReference type="InterPro" id="IPR002017">
    <property type="entry name" value="Spectrin_repeat"/>
</dbReference>
<feature type="coiled-coil region" evidence="11">
    <location>
        <begin position="1277"/>
        <end position="1308"/>
    </location>
</feature>
<feature type="domain" description="Calponin-homology (CH)" evidence="13">
    <location>
        <begin position="87"/>
        <end position="191"/>
    </location>
</feature>
<dbReference type="Gene3D" id="1.20.58.60">
    <property type="match status" value="12"/>
</dbReference>
<dbReference type="GO" id="GO:0098978">
    <property type="term" value="C:glutamatergic synapse"/>
    <property type="evidence" value="ECO:0007669"/>
    <property type="project" value="Ensembl"/>
</dbReference>
<sequence>METPGAPPPPPGAVMSGGGLSAERQRSSAPAMLSPTDYDHEEIQERYSDINNRWEDNGGGDEWDHEGSSARRFERSRIKALADEREAVQKKTFTKWVNSHLARSTARMADLYCDLRDGRMLLRLLEVLSGEALPKPTKGRMRIHCLENVDKALQFLKEQRVHLENVGSHDIVDGNHRLTLGLVWTIILRFQIQDISVETEDNKEKKSAKDALLLWCQMKTAGYPNVNVHNFTTSWRDGMAFNAIIHKHRPDLVDMEALRRCNAHYNLQSAFNVAERELGLTKLLDPEDVNVEQPDERSVMTYVATLYHYFSKMKALAVEGKRIGKVLEAALAAERLVQRYEAMAAELLGWIDRTVMALNERQWGSMGLSGVQSQLQAFNTYRTVEKPPKFTEKGHLEVLLFTIQSRMRSNNQKVFVPRDGALLADINRAWERLEKAEHGREVALRAELIRQERLERLAARFERKAAMRESWLSDNQRLVAQDNFGSDVAAVEAAVRKHEAMETDMAAYRGRVEAVSAAAEELEAERYHDVRRVMERRKNVGRLWDILRRSVEERRERLLLHVELQGVLRDLQHLAGWMEEMEARLQSQELGKHLQAVDELLQLHALVEADIAAQAERVRAVSSAAQRFARPTEGYKPCDPELVRERVARLEQRYRQLTELAAQRRARLEESRRFWKFFWDVGEEEAWMREQERLLSSEDVGRDLTSSLRLLSQHAAFRHELSGRAGPLQQALAEGRALVGQGHAGAQRVGDRLRELEERWRALGELAEERERRLRDAAALFQFQAEAADVEGWLEDALRLAGSPELGHDEFSTRSLARQHREVQEEVKGHQPAIAALREQLGALPEGFADVAGVAGRLPALERRYRELWEQTERRRTELQDALTLYTMRSEADACGLWVGEKEQWLQALLVPEKLEDLEVVQQRFETLEPEMNNMASRVAAVNRVADQLLASDQRNQESIRATREQLNASWERFRSLADRKKDELSSALNIQNFYLECNETTAWMKEKTKIIESTQGLANDLAGVMALQCKLSGVERDLDAIQGKLCDLRQEKEKLSSEHPEQEAAISQRLTAIEALWDELCLCLRRREESLGEASKLQGFLRDLSSLQGWLSRTQTAVASEDVPATLGEAEALLRQHESIGKEIEHYGDDYRSARAVGREVTRGQTDAQHLFLLRRLEALDTGWEELGRMWENRQQVLSHALGFQVFLRDSKQVEGVLSTQEFVLSHTELPSSLQGAQAAIKKHEDFMATMEAGSDRLQALVAAGHKLVAEGGPHAAKIRETVEEVERRYRRNREAAQELLGKLRNNGELQQFLQDGQELKQWLSEKLLAVQDVSYEEAHDLHSTWQKHEAFSAELACSRGWLDKMDQEGQRLSESQPELSAVLTEQLGALRRLWAELEGAARSKAGRLLDASRAELCGRSCAELRGWLGAVGEQLRSEEYGKDLSGVNRLLQKQQLLETQTALREKEVEALRAQGEALSGAGGGAAALRAEVRAVQEQFEALREPLRERRRRLMASKEEQQFQRHLQDEILWVKERRPMAVSTDHGKDLPSVQLLIKKNQTLQKELQGHEPRVEELLGRRGEAGGRLQELRDAWKELRLQAELRRQRLESAHAAQLFYCDAAEAEAWMGEQELHMMAHEKAKDELSAQAQLKKHLSLEASLRDFGRCVQLLAEQSRELAAGGHPERERLRQRQARLSRLYAALRELWEERRGRLQEQQRLWQLRRELDDVEQWLLERELVAASHEMGQDYEHVTMLRDKFREFTRDTSSIGQERVDAVNAQAAALISAGHPDNATVAEWKDGLNEAWADLLELMDTRSQMLAASYELQRFFHDAGETLAQVEEKQKQLPGEVGRDLNTAEAMQRMHDAYERDVQALSAQVRQVQEDAARLEKAYAGEKAAEIRRHERAVSEAWAELRRSCQERQRLLLDTVEKFRFLRAVRDLLLWMDGVRLQIEGQERPRDVSSADLVIKNHQSIRAELEARADSFDACVAMGTALLHKGHYAAEKISQQLSHLRERRQDIGARWKEKMDWLQIVLEVLMFGRDAGMAEAWLVSQEPIVRSAELGGSVAEVENLIKRHEGFQKAAAAWEERFAALERLTTLEEKERRRREEEEARKRRPPTPPPPAARARGGPPHCAPWSSEWGGGRGNAAGPGPAEPPPRDASSQWDLPGQRCASGAIGASADQWGAGEGSQPGGVTPRPPPRGGPGPRPLPRCHAAPPRPPGPREPGRGAVPEARDGGAGQESPKPVLAERVLRAAGGQPERLQGCQECQPWGPLPRRAPRLPARRPLPPRHRLQEAQTRLQAGAERRQGVPLPG</sequence>
<feature type="region of interest" description="Disordered" evidence="12">
    <location>
        <begin position="2106"/>
        <end position="2320"/>
    </location>
</feature>
<feature type="coiled-coil region" evidence="11">
    <location>
        <begin position="1861"/>
        <end position="1902"/>
    </location>
</feature>
<dbReference type="PROSITE" id="PS00019">
    <property type="entry name" value="ACTININ_1"/>
    <property type="match status" value="1"/>
</dbReference>
<dbReference type="GO" id="GO:0042995">
    <property type="term" value="C:cell projection"/>
    <property type="evidence" value="ECO:0000318"/>
    <property type="project" value="GO_Central"/>
</dbReference>
<dbReference type="GO" id="GO:0005886">
    <property type="term" value="C:plasma membrane"/>
    <property type="evidence" value="ECO:0000318"/>
    <property type="project" value="GO_Central"/>
</dbReference>
<keyword evidence="5 10" id="KW-0963">Cytoplasm</keyword>
<evidence type="ECO:0000313" key="15">
    <source>
        <dbReference type="Proteomes" id="UP000000539"/>
    </source>
</evidence>
<dbReference type="Ensembl" id="ENSGALT00010001234.1">
    <property type="protein sequence ID" value="ENSGALP00010000607.1"/>
    <property type="gene ID" value="ENSGALG00010000585.1"/>
</dbReference>
<dbReference type="GO" id="GO:0035264">
    <property type="term" value="P:multicellular organism growth"/>
    <property type="evidence" value="ECO:0007669"/>
    <property type="project" value="Ensembl"/>
</dbReference>
<dbReference type="GO" id="GO:0007416">
    <property type="term" value="P:synapse assembly"/>
    <property type="evidence" value="ECO:0007669"/>
    <property type="project" value="Ensembl"/>
</dbReference>
<dbReference type="GO" id="GO:0005200">
    <property type="term" value="F:structural constituent of cytoskeleton"/>
    <property type="evidence" value="ECO:0007669"/>
    <property type="project" value="UniProtKB-UniRule"/>
</dbReference>
<dbReference type="CDD" id="cd21246">
    <property type="entry name" value="CH_SPTB-like_rpt1"/>
    <property type="match status" value="1"/>
</dbReference>
<dbReference type="PROSITE" id="PS50021">
    <property type="entry name" value="CH"/>
    <property type="match status" value="2"/>
</dbReference>
<feature type="compositionally biased region" description="Basic residues" evidence="12">
    <location>
        <begin position="2283"/>
        <end position="2297"/>
    </location>
</feature>
<feature type="compositionally biased region" description="Basic and acidic residues" evidence="12">
    <location>
        <begin position="2106"/>
        <end position="2118"/>
    </location>
</feature>
<comment type="subcellular location">
    <subcellularLocation>
        <location evidence="2">Cytoplasm</location>
        <location evidence="2">Cell cortex</location>
    </subcellularLocation>
    <subcellularLocation>
        <location evidence="1">Cytoplasm</location>
        <location evidence="1">Cytoskeleton</location>
    </subcellularLocation>
</comment>
<reference evidence="14" key="1">
    <citation type="submission" date="2020-11" db="EMBL/GenBank/DDBJ databases">
        <title>Gallus gallus (Chicken) genome, bGalGal1, GRCg7b, maternal haplotype autosomes + Z &amp; W.</title>
        <authorList>
            <person name="Warren W."/>
            <person name="Formenti G."/>
            <person name="Fedrigo O."/>
            <person name="Haase B."/>
            <person name="Mountcastle J."/>
            <person name="Balacco J."/>
            <person name="Tracey A."/>
            <person name="Schneider V."/>
            <person name="Okimoto R."/>
            <person name="Cheng H."/>
            <person name="Hawken R."/>
            <person name="Howe K."/>
            <person name="Jarvis E.D."/>
        </authorList>
    </citation>
    <scope>NUCLEOTIDE SEQUENCE [LARGE SCALE GENOMIC DNA]</scope>
    <source>
        <strain evidence="14">Broiler</strain>
    </source>
</reference>
<evidence type="ECO:0000313" key="14">
    <source>
        <dbReference type="Ensembl" id="ENSGALP00010000607.1"/>
    </source>
</evidence>
<organism evidence="14 15">
    <name type="scientific">Gallus gallus</name>
    <name type="common">Chicken</name>
    <dbReference type="NCBI Taxonomy" id="9031"/>
    <lineage>
        <taxon>Eukaryota</taxon>
        <taxon>Metazoa</taxon>
        <taxon>Chordata</taxon>
        <taxon>Craniata</taxon>
        <taxon>Vertebrata</taxon>
        <taxon>Euteleostomi</taxon>
        <taxon>Archelosauria</taxon>
        <taxon>Archosauria</taxon>
        <taxon>Dinosauria</taxon>
        <taxon>Saurischia</taxon>
        <taxon>Theropoda</taxon>
        <taxon>Coelurosauria</taxon>
        <taxon>Aves</taxon>
        <taxon>Neognathae</taxon>
        <taxon>Galloanserae</taxon>
        <taxon>Galliformes</taxon>
        <taxon>Phasianidae</taxon>
        <taxon>Phasianinae</taxon>
        <taxon>Gallus</taxon>
    </lineage>
</organism>
<accession>A0A8V0X820</accession>
<dbReference type="GO" id="GO:0051693">
    <property type="term" value="P:actin filament capping"/>
    <property type="evidence" value="ECO:0007669"/>
    <property type="project" value="UniProtKB-UniRule"/>
</dbReference>
<keyword evidence="7 10" id="KW-0009">Actin-binding</keyword>
<feature type="region of interest" description="Disordered" evidence="12">
    <location>
        <begin position="1"/>
        <end position="38"/>
    </location>
</feature>
<dbReference type="FunFam" id="1.20.58.60:FF:000011">
    <property type="entry name" value="Spectrin beta chain"/>
    <property type="match status" value="1"/>
</dbReference>
<dbReference type="GO" id="GO:0016324">
    <property type="term" value="C:apical plasma membrane"/>
    <property type="evidence" value="ECO:0007669"/>
    <property type="project" value="Ensembl"/>
</dbReference>
<dbReference type="FunFam" id="1.10.418.10:FF:000003">
    <property type="entry name" value="Spectrin beta chain"/>
    <property type="match status" value="1"/>
</dbReference>
<dbReference type="Pfam" id="PF00307">
    <property type="entry name" value="CH"/>
    <property type="match status" value="2"/>
</dbReference>
<keyword evidence="15" id="KW-1185">Reference proteome</keyword>
<dbReference type="Gene3D" id="1.10.418.10">
    <property type="entry name" value="Calponin-like domain"/>
    <property type="match status" value="2"/>
</dbReference>
<dbReference type="SUPFAM" id="SSF46966">
    <property type="entry name" value="Spectrin repeat"/>
    <property type="match status" value="13"/>
</dbReference>
<dbReference type="FunFam" id="1.20.58.60:FF:000172">
    <property type="entry name" value="Spectrin beta chain"/>
    <property type="match status" value="1"/>
</dbReference>
<dbReference type="SMART" id="SM00150">
    <property type="entry name" value="SPEC"/>
    <property type="match status" value="17"/>
</dbReference>